<feature type="compositionally biased region" description="Basic and acidic residues" evidence="1">
    <location>
        <begin position="372"/>
        <end position="381"/>
    </location>
</feature>
<evidence type="ECO:0000256" key="1">
    <source>
        <dbReference type="SAM" id="MobiDB-lite"/>
    </source>
</evidence>
<accession>A0AAV0AXG2</accession>
<organism evidence="2 3">
    <name type="scientific">Phakopsora pachyrhizi</name>
    <name type="common">Asian soybean rust disease fungus</name>
    <dbReference type="NCBI Taxonomy" id="170000"/>
    <lineage>
        <taxon>Eukaryota</taxon>
        <taxon>Fungi</taxon>
        <taxon>Dikarya</taxon>
        <taxon>Basidiomycota</taxon>
        <taxon>Pucciniomycotina</taxon>
        <taxon>Pucciniomycetes</taxon>
        <taxon>Pucciniales</taxon>
        <taxon>Phakopsoraceae</taxon>
        <taxon>Phakopsora</taxon>
    </lineage>
</organism>
<gene>
    <name evidence="2" type="ORF">PPACK8108_LOCUS8923</name>
</gene>
<proteinExistence type="predicted"/>
<evidence type="ECO:0000313" key="3">
    <source>
        <dbReference type="Proteomes" id="UP001153365"/>
    </source>
</evidence>
<dbReference type="AlphaFoldDB" id="A0AAV0AXG2"/>
<sequence length="834" mass="96611">MKRTNYINVMWKINTLKLLFFIPIFNFVLSTKPFYDYDLTLAPQHGQVVPDLRSDLGSLSENSQYLQPLASNSAALTPNLESSFPHQPVGTPSWQDLAHQNNLKEYFSTHQNGASRHEKFDNFDAVLHPQISQAPLELISEISSLSKNPQLPLPLASNSAALTPSYEYSFPHQLVDFPLWQNLAHQKNHNENREVDYQNHKNYRNDYNYMSHLKNSNEASIINGFLDEGNVNGYTAKTNHGSHSSSHQNSNNQNLDWPFNNLLDFDPVDTQFNSMISAQFRTPLPHEQISIDEKIYCNFLDAENHKINYVESLKKNKISSVPTEEVDDPQISLIGTSMNKEATNIFEIQKKVSTFSKSIETVEPLNPKRKFDRISESKSTKPNEQNTDDLEYLEPNGGSINQRLRLKNSLDGLVRTSGARAEVADEDLKMRLAEPVGTYKLLRSNQKIYQEGKTLSHNQQLNSSKPITVKKSARKKVMKTFRNSSSKIKYLIDDSYRDPIKRLKSLRNVLFEQLKLQQHNDLKSLDNFVEDLYRRAKSEFYPGYVLGGLLDWNVEKTIEERVKYILRHDDELQIMFNNPRMENINENNVLNEKRKAIFEKAEKKIKSFWNSYSDTFRHNYLPYNKKGSLNVYESLITEIGASSGENHLKTLNLEENINQVFESFLLEINAKPATRCGKGPQLKYQMVKNITLIVSNYIIIFYRIFTPFDNKNIEEMKSNLVLAIKNMEEFWKYVFAANSEVNAHKGNPFTKKNIFCHLPNYLSVKNFHYKRSTVFVSRKFFWNWMLDPDGMNIQFIANISSKRIKMYFTNFIEDCSIVDFLESSPLPNTNIINS</sequence>
<comment type="caution">
    <text evidence="2">The sequence shown here is derived from an EMBL/GenBank/DDBJ whole genome shotgun (WGS) entry which is preliminary data.</text>
</comment>
<dbReference type="EMBL" id="CALTRL010001880">
    <property type="protein sequence ID" value="CAH7674028.1"/>
    <property type="molecule type" value="Genomic_DNA"/>
</dbReference>
<feature type="region of interest" description="Disordered" evidence="1">
    <location>
        <begin position="368"/>
        <end position="396"/>
    </location>
</feature>
<dbReference type="Proteomes" id="UP001153365">
    <property type="component" value="Unassembled WGS sequence"/>
</dbReference>
<name>A0AAV0AXG2_PHAPC</name>
<protein>
    <submittedName>
        <fullName evidence="2">Expressed protein</fullName>
    </submittedName>
</protein>
<reference evidence="2" key="1">
    <citation type="submission" date="2022-06" db="EMBL/GenBank/DDBJ databases">
        <authorList>
            <consortium name="SYNGENTA / RWTH Aachen University"/>
        </authorList>
    </citation>
    <scope>NUCLEOTIDE SEQUENCE</scope>
</reference>
<evidence type="ECO:0000313" key="2">
    <source>
        <dbReference type="EMBL" id="CAH7674028.1"/>
    </source>
</evidence>
<keyword evidence="3" id="KW-1185">Reference proteome</keyword>